<keyword evidence="1" id="KW-0175">Coiled coil</keyword>
<evidence type="ECO:0000313" key="3">
    <source>
        <dbReference type="Proteomes" id="UP000676310"/>
    </source>
</evidence>
<dbReference type="EMBL" id="CAJRGZ010000017">
    <property type="protein sequence ID" value="CAG5156330.1"/>
    <property type="molecule type" value="Genomic_DNA"/>
</dbReference>
<comment type="caution">
    <text evidence="2">The sequence shown here is derived from an EMBL/GenBank/DDBJ whole genome shotgun (WGS) entry which is preliminary data.</text>
</comment>
<feature type="coiled-coil region" evidence="1">
    <location>
        <begin position="51"/>
        <end position="78"/>
    </location>
</feature>
<evidence type="ECO:0000256" key="1">
    <source>
        <dbReference type="SAM" id="Coils"/>
    </source>
</evidence>
<proteinExistence type="predicted"/>
<gene>
    <name evidence="2" type="ORF">ALTATR162_LOCUS4128</name>
</gene>
<dbReference type="AlphaFoldDB" id="A0A8J2I1Z1"/>
<organism evidence="2 3">
    <name type="scientific">Alternaria atra</name>
    <dbReference type="NCBI Taxonomy" id="119953"/>
    <lineage>
        <taxon>Eukaryota</taxon>
        <taxon>Fungi</taxon>
        <taxon>Dikarya</taxon>
        <taxon>Ascomycota</taxon>
        <taxon>Pezizomycotina</taxon>
        <taxon>Dothideomycetes</taxon>
        <taxon>Pleosporomycetidae</taxon>
        <taxon>Pleosporales</taxon>
        <taxon>Pleosporineae</taxon>
        <taxon>Pleosporaceae</taxon>
        <taxon>Alternaria</taxon>
        <taxon>Alternaria sect. Ulocladioides</taxon>
    </lineage>
</organism>
<accession>A0A8J2I1Z1</accession>
<protein>
    <submittedName>
        <fullName evidence="2">Uncharacterized protein</fullName>
    </submittedName>
</protein>
<dbReference type="RefSeq" id="XP_043167673.1">
    <property type="nucleotide sequence ID" value="XM_043311738.1"/>
</dbReference>
<name>A0A8J2I1Z1_9PLEO</name>
<dbReference type="Proteomes" id="UP000676310">
    <property type="component" value="Unassembled WGS sequence"/>
</dbReference>
<dbReference type="GeneID" id="67015761"/>
<evidence type="ECO:0000313" key="2">
    <source>
        <dbReference type="EMBL" id="CAG5156330.1"/>
    </source>
</evidence>
<reference evidence="2" key="1">
    <citation type="submission" date="2021-05" db="EMBL/GenBank/DDBJ databases">
        <authorList>
            <person name="Stam R."/>
        </authorList>
    </citation>
    <scope>NUCLEOTIDE SEQUENCE</scope>
    <source>
        <strain evidence="2">CS162</strain>
    </source>
</reference>
<dbReference type="OrthoDB" id="3678454at2759"/>
<sequence>MSYSAPFKPNPNYDVDATLLDILVQSHHPVLGSGPAAEKLAHIEKQYKGCIKVLEDRNAALVKEVEAAATKVERLETEVCALEGDVETQLAVLQCMKRTECVFVQTHIVPEKKVVLRIGEEMWSGIFKEA</sequence>
<keyword evidence="3" id="KW-1185">Reference proteome</keyword>